<sequence length="88" mass="9681">MKKKTFGICIAAVSAFTGLFATIAPNAEAKALGQCNLVVRFYKQGQFVSQQVYVGYSNDCGAWQTNMLQRINNLVNYNGSIMDSNAIY</sequence>
<dbReference type="Proteomes" id="UP001325680">
    <property type="component" value="Chromosome"/>
</dbReference>
<evidence type="ECO:0000256" key="1">
    <source>
        <dbReference type="SAM" id="SignalP"/>
    </source>
</evidence>
<keyword evidence="1" id="KW-0732">Signal</keyword>
<name>A0ABZ0W7B9_9BACT</name>
<gene>
    <name evidence="2" type="ORF">U0035_20040</name>
</gene>
<evidence type="ECO:0000313" key="2">
    <source>
        <dbReference type="EMBL" id="WQD37961.1"/>
    </source>
</evidence>
<keyword evidence="3" id="KW-1185">Reference proteome</keyword>
<evidence type="ECO:0000313" key="3">
    <source>
        <dbReference type="Proteomes" id="UP001325680"/>
    </source>
</evidence>
<feature type="chain" id="PRO_5046134698" evidence="1">
    <location>
        <begin position="30"/>
        <end position="88"/>
    </location>
</feature>
<feature type="signal peptide" evidence="1">
    <location>
        <begin position="1"/>
        <end position="29"/>
    </location>
</feature>
<dbReference type="RefSeq" id="WP_114790711.1">
    <property type="nucleotide sequence ID" value="NZ_CP139960.1"/>
</dbReference>
<reference evidence="2 3" key="1">
    <citation type="submission" date="2023-12" db="EMBL/GenBank/DDBJ databases">
        <title>Genome sequencing and assembly of bacterial species from a model synthetic community.</title>
        <authorList>
            <person name="Hogle S.L."/>
        </authorList>
    </citation>
    <scope>NUCLEOTIDE SEQUENCE [LARGE SCALE GENOMIC DNA]</scope>
    <source>
        <strain evidence="2 3">HAMBI_3031</strain>
    </source>
</reference>
<dbReference type="EMBL" id="CP139960">
    <property type="protein sequence ID" value="WQD37961.1"/>
    <property type="molecule type" value="Genomic_DNA"/>
</dbReference>
<protein>
    <submittedName>
        <fullName evidence="2">Uncharacterized protein</fullName>
    </submittedName>
</protein>
<organism evidence="2 3">
    <name type="scientific">Niabella yanshanensis</name>
    <dbReference type="NCBI Taxonomy" id="577386"/>
    <lineage>
        <taxon>Bacteria</taxon>
        <taxon>Pseudomonadati</taxon>
        <taxon>Bacteroidota</taxon>
        <taxon>Chitinophagia</taxon>
        <taxon>Chitinophagales</taxon>
        <taxon>Chitinophagaceae</taxon>
        <taxon>Niabella</taxon>
    </lineage>
</organism>
<proteinExistence type="predicted"/>
<accession>A0ABZ0W7B9</accession>